<name>A0ABS6YA79_9BACT</name>
<organism evidence="2 3">
    <name type="scientific">Hoylesella nanceiensis</name>
    <dbReference type="NCBI Taxonomy" id="425941"/>
    <lineage>
        <taxon>Bacteria</taxon>
        <taxon>Pseudomonadati</taxon>
        <taxon>Bacteroidota</taxon>
        <taxon>Bacteroidia</taxon>
        <taxon>Bacteroidales</taxon>
        <taxon>Prevotellaceae</taxon>
        <taxon>Hoylesella</taxon>
    </lineage>
</organism>
<gene>
    <name evidence="2" type="ORF">KZO38_01595</name>
</gene>
<accession>A0ABS6YA79</accession>
<sequence>MIKLFRIIFISLFCATLFPNSLFAQESTPFKGTYYNKELDLYIVLDFYKHKLLVPGQSVLGEVSGYLGDNRDSRKWIFLDAKPVDKLSFKADVVNDYGSEDLTASFVNETDSTIVLKQLEGSAIKIARNSKWQKLPKQMTFVRKK</sequence>
<comment type="caution">
    <text evidence="2">The sequence shown here is derived from an EMBL/GenBank/DDBJ whole genome shotgun (WGS) entry which is preliminary data.</text>
</comment>
<dbReference type="EMBL" id="JAHXCT010000001">
    <property type="protein sequence ID" value="MBW4768463.1"/>
    <property type="molecule type" value="Genomic_DNA"/>
</dbReference>
<keyword evidence="1" id="KW-0732">Signal</keyword>
<protein>
    <recommendedName>
        <fullName evidence="4">Secreted protein</fullName>
    </recommendedName>
</protein>
<proteinExistence type="predicted"/>
<evidence type="ECO:0000256" key="1">
    <source>
        <dbReference type="SAM" id="SignalP"/>
    </source>
</evidence>
<evidence type="ECO:0000313" key="2">
    <source>
        <dbReference type="EMBL" id="MBW4768463.1"/>
    </source>
</evidence>
<evidence type="ECO:0000313" key="3">
    <source>
        <dbReference type="Proteomes" id="UP000788426"/>
    </source>
</evidence>
<reference evidence="2 3" key="1">
    <citation type="submission" date="2021-07" db="EMBL/GenBank/DDBJ databases">
        <title>Genomic diversity and antimicrobial resistance of Prevotella spp. isolated from chronic lung disease airways.</title>
        <authorList>
            <person name="Webb K.A."/>
            <person name="Olagoke O.S."/>
            <person name="Baird T."/>
            <person name="Neill J."/>
            <person name="Pham A."/>
            <person name="Wells T.J."/>
            <person name="Ramsay K.A."/>
            <person name="Bell S.C."/>
            <person name="Sarovich D.S."/>
            <person name="Price E.P."/>
        </authorList>
    </citation>
    <scope>NUCLEOTIDE SEQUENCE [LARGE SCALE GENOMIC DNA]</scope>
    <source>
        <strain evidence="2 3">SCHI0011.S.12</strain>
    </source>
</reference>
<dbReference type="RefSeq" id="WP_219479266.1">
    <property type="nucleotide sequence ID" value="NZ_CAURBD010000003.1"/>
</dbReference>
<feature type="signal peptide" evidence="1">
    <location>
        <begin position="1"/>
        <end position="24"/>
    </location>
</feature>
<feature type="chain" id="PRO_5045367050" description="Secreted protein" evidence="1">
    <location>
        <begin position="25"/>
        <end position="145"/>
    </location>
</feature>
<keyword evidence="3" id="KW-1185">Reference proteome</keyword>
<dbReference type="Proteomes" id="UP000788426">
    <property type="component" value="Unassembled WGS sequence"/>
</dbReference>
<evidence type="ECO:0008006" key="4">
    <source>
        <dbReference type="Google" id="ProtNLM"/>
    </source>
</evidence>